<dbReference type="SUPFAM" id="SSF57667">
    <property type="entry name" value="beta-beta-alpha zinc fingers"/>
    <property type="match status" value="2"/>
</dbReference>
<feature type="region of interest" description="Disordered" evidence="9">
    <location>
        <begin position="1"/>
        <end position="111"/>
    </location>
</feature>
<name>A0A7K7MB25_9PASS</name>
<reference evidence="11 12" key="1">
    <citation type="submission" date="2019-09" db="EMBL/GenBank/DDBJ databases">
        <title>Bird 10,000 Genomes (B10K) Project - Family phase.</title>
        <authorList>
            <person name="Zhang G."/>
        </authorList>
    </citation>
    <scope>NUCLEOTIDE SEQUENCE [LARGE SCALE GENOMIC DNA]</scope>
    <source>
        <strain evidence="11">OUT-0037</strain>
        <tissue evidence="11">Liver</tissue>
    </source>
</reference>
<dbReference type="Gene3D" id="3.30.160.60">
    <property type="entry name" value="Classic Zinc Finger"/>
    <property type="match status" value="2"/>
</dbReference>
<feature type="compositionally biased region" description="Low complexity" evidence="9">
    <location>
        <begin position="37"/>
        <end position="48"/>
    </location>
</feature>
<evidence type="ECO:0000259" key="10">
    <source>
        <dbReference type="PROSITE" id="PS50157"/>
    </source>
</evidence>
<organism evidence="11 12">
    <name type="scientific">Brachypodius melanocephalos</name>
    <name type="common">black-headed bulbul</name>
    <dbReference type="NCBI Taxonomy" id="3235156"/>
    <lineage>
        <taxon>Eukaryota</taxon>
        <taxon>Metazoa</taxon>
        <taxon>Chordata</taxon>
        <taxon>Craniata</taxon>
        <taxon>Vertebrata</taxon>
        <taxon>Euteleostomi</taxon>
        <taxon>Archelosauria</taxon>
        <taxon>Archosauria</taxon>
        <taxon>Dinosauria</taxon>
        <taxon>Saurischia</taxon>
        <taxon>Theropoda</taxon>
        <taxon>Coelurosauria</taxon>
        <taxon>Aves</taxon>
        <taxon>Neognathae</taxon>
        <taxon>Neoaves</taxon>
        <taxon>Telluraves</taxon>
        <taxon>Australaves</taxon>
        <taxon>Passeriformes</taxon>
        <taxon>Sylvioidea</taxon>
        <taxon>Pycnonotidae</taxon>
        <taxon>Brachypodius</taxon>
    </lineage>
</organism>
<dbReference type="Pfam" id="PF00096">
    <property type="entry name" value="zf-C2H2"/>
    <property type="match status" value="3"/>
</dbReference>
<evidence type="ECO:0000256" key="1">
    <source>
        <dbReference type="ARBA" id="ARBA00004123"/>
    </source>
</evidence>
<dbReference type="InterPro" id="IPR036236">
    <property type="entry name" value="Znf_C2H2_sf"/>
</dbReference>
<dbReference type="PANTHER" id="PTHR23226:SF416">
    <property type="entry name" value="FI01424P"/>
    <property type="match status" value="1"/>
</dbReference>
<feature type="compositionally biased region" description="Basic residues" evidence="9">
    <location>
        <begin position="164"/>
        <end position="176"/>
    </location>
</feature>
<dbReference type="EMBL" id="VZSR01002338">
    <property type="protein sequence ID" value="NWZ40497.1"/>
    <property type="molecule type" value="Genomic_DNA"/>
</dbReference>
<dbReference type="InterPro" id="IPR013087">
    <property type="entry name" value="Znf_C2H2_type"/>
</dbReference>
<evidence type="ECO:0000256" key="7">
    <source>
        <dbReference type="ARBA" id="ARBA00023242"/>
    </source>
</evidence>
<proteinExistence type="predicted"/>
<sequence>GTEGPLSHTDPNSKFRHVMEESYGGVPCAGGHSGAPDTTDTSGASSGSDSKDDTEGHWALGPDVPRSGWRDTEPRGCPGALPRPVPAASGLLPRGPRGLSRGAEAEPRAQPGRPYLCGTCGKSFRHRRSLLAHKKLRGGAQARHGCAECGRTFCLRGDLLRHRDTHRARPPPHRRSPGAAGPCEEPPFECGRCGRSFSWRESLELHLRGHRGPE</sequence>
<feature type="domain" description="C2H2-type" evidence="10">
    <location>
        <begin position="144"/>
        <end position="171"/>
    </location>
</feature>
<feature type="domain" description="C2H2-type" evidence="10">
    <location>
        <begin position="188"/>
        <end position="214"/>
    </location>
</feature>
<keyword evidence="2" id="KW-0479">Metal-binding</keyword>
<evidence type="ECO:0000256" key="8">
    <source>
        <dbReference type="PROSITE-ProRule" id="PRU00042"/>
    </source>
</evidence>
<dbReference type="GO" id="GO:0000981">
    <property type="term" value="F:DNA-binding transcription factor activity, RNA polymerase II-specific"/>
    <property type="evidence" value="ECO:0007669"/>
    <property type="project" value="TreeGrafter"/>
</dbReference>
<keyword evidence="6" id="KW-0238">DNA-binding</keyword>
<dbReference type="SMART" id="SM00355">
    <property type="entry name" value="ZnF_C2H2"/>
    <property type="match status" value="3"/>
</dbReference>
<dbReference type="PROSITE" id="PS50157">
    <property type="entry name" value="ZINC_FINGER_C2H2_2"/>
    <property type="match status" value="3"/>
</dbReference>
<evidence type="ECO:0000256" key="6">
    <source>
        <dbReference type="ARBA" id="ARBA00023125"/>
    </source>
</evidence>
<dbReference type="GO" id="GO:0000978">
    <property type="term" value="F:RNA polymerase II cis-regulatory region sequence-specific DNA binding"/>
    <property type="evidence" value="ECO:0007669"/>
    <property type="project" value="TreeGrafter"/>
</dbReference>
<feature type="compositionally biased region" description="Basic and acidic residues" evidence="9">
    <location>
        <begin position="11"/>
        <end position="20"/>
    </location>
</feature>
<evidence type="ECO:0000313" key="12">
    <source>
        <dbReference type="Proteomes" id="UP000540762"/>
    </source>
</evidence>
<feature type="non-terminal residue" evidence="11">
    <location>
        <position position="1"/>
    </location>
</feature>
<evidence type="ECO:0000256" key="2">
    <source>
        <dbReference type="ARBA" id="ARBA00022723"/>
    </source>
</evidence>
<feature type="domain" description="C2H2-type" evidence="10">
    <location>
        <begin position="115"/>
        <end position="142"/>
    </location>
</feature>
<gene>
    <name evidence="11" type="primary">Zfp1</name>
    <name evidence="11" type="ORF">BRAATR_R14298</name>
</gene>
<evidence type="ECO:0000256" key="9">
    <source>
        <dbReference type="SAM" id="MobiDB-lite"/>
    </source>
</evidence>
<keyword evidence="5" id="KW-0862">Zinc</keyword>
<dbReference type="AlphaFoldDB" id="A0A7K7MB25"/>
<evidence type="ECO:0000256" key="5">
    <source>
        <dbReference type="ARBA" id="ARBA00022833"/>
    </source>
</evidence>
<keyword evidence="7" id="KW-0539">Nucleus</keyword>
<evidence type="ECO:0000256" key="4">
    <source>
        <dbReference type="ARBA" id="ARBA00022771"/>
    </source>
</evidence>
<keyword evidence="4 8" id="KW-0863">Zinc-finger</keyword>
<accession>A0A7K7MB25</accession>
<dbReference type="GO" id="GO:0005634">
    <property type="term" value="C:nucleus"/>
    <property type="evidence" value="ECO:0007669"/>
    <property type="project" value="UniProtKB-SubCell"/>
</dbReference>
<dbReference type="FunFam" id="3.30.160.60:FF:000045">
    <property type="entry name" value="ZFP69 zinc finger protein B"/>
    <property type="match status" value="1"/>
</dbReference>
<evidence type="ECO:0000256" key="3">
    <source>
        <dbReference type="ARBA" id="ARBA00022737"/>
    </source>
</evidence>
<comment type="caution">
    <text evidence="11">The sequence shown here is derived from an EMBL/GenBank/DDBJ whole genome shotgun (WGS) entry which is preliminary data.</text>
</comment>
<keyword evidence="3" id="KW-0677">Repeat</keyword>
<feature type="non-terminal residue" evidence="11">
    <location>
        <position position="214"/>
    </location>
</feature>
<comment type="subcellular location">
    <subcellularLocation>
        <location evidence="1">Nucleus</location>
    </subcellularLocation>
</comment>
<dbReference type="GO" id="GO:0008270">
    <property type="term" value="F:zinc ion binding"/>
    <property type="evidence" value="ECO:0007669"/>
    <property type="project" value="UniProtKB-KW"/>
</dbReference>
<feature type="region of interest" description="Disordered" evidence="9">
    <location>
        <begin position="164"/>
        <end position="186"/>
    </location>
</feature>
<evidence type="ECO:0000313" key="11">
    <source>
        <dbReference type="EMBL" id="NWZ40497.1"/>
    </source>
</evidence>
<dbReference type="Proteomes" id="UP000540762">
    <property type="component" value="Unassembled WGS sequence"/>
</dbReference>
<dbReference type="PANTHER" id="PTHR23226">
    <property type="entry name" value="ZINC FINGER AND SCAN DOMAIN-CONTAINING"/>
    <property type="match status" value="1"/>
</dbReference>
<protein>
    <submittedName>
        <fullName evidence="11">ZFP1 protein</fullName>
    </submittedName>
</protein>
<keyword evidence="12" id="KW-1185">Reference proteome</keyword>
<dbReference type="PROSITE" id="PS00028">
    <property type="entry name" value="ZINC_FINGER_C2H2_1"/>
    <property type="match status" value="2"/>
</dbReference>